<organism evidence="13 14">
    <name type="scientific">Eublepharis macularius</name>
    <name type="common">Leopard gecko</name>
    <name type="synonym">Cyrtodactylus macularius</name>
    <dbReference type="NCBI Taxonomy" id="481883"/>
    <lineage>
        <taxon>Eukaryota</taxon>
        <taxon>Metazoa</taxon>
        <taxon>Chordata</taxon>
        <taxon>Craniata</taxon>
        <taxon>Vertebrata</taxon>
        <taxon>Euteleostomi</taxon>
        <taxon>Lepidosauria</taxon>
        <taxon>Squamata</taxon>
        <taxon>Bifurcata</taxon>
        <taxon>Gekkota</taxon>
        <taxon>Eublepharidae</taxon>
        <taxon>Eublepharinae</taxon>
        <taxon>Eublepharis</taxon>
    </lineage>
</organism>
<dbReference type="GO" id="GO:0005615">
    <property type="term" value="C:extracellular space"/>
    <property type="evidence" value="ECO:0007669"/>
    <property type="project" value="TreeGrafter"/>
</dbReference>
<comment type="subunit">
    <text evidence="2">Oligomeric complex of 4 set of homotrimers.</text>
</comment>
<dbReference type="GO" id="GO:0030246">
    <property type="term" value="F:carbohydrate binding"/>
    <property type="evidence" value="ECO:0007669"/>
    <property type="project" value="UniProtKB-KW"/>
</dbReference>
<evidence type="ECO:0000256" key="9">
    <source>
        <dbReference type="ARBA" id="ARBA00023278"/>
    </source>
</evidence>
<feature type="compositionally biased region" description="Basic and acidic residues" evidence="10">
    <location>
        <begin position="82"/>
        <end position="91"/>
    </location>
</feature>
<evidence type="ECO:0000256" key="8">
    <source>
        <dbReference type="ARBA" id="ARBA00023157"/>
    </source>
</evidence>
<gene>
    <name evidence="14" type="primary">LOC129331706</name>
</gene>
<dbReference type="RefSeq" id="XP_054838119.1">
    <property type="nucleotide sequence ID" value="XM_054982144.1"/>
</dbReference>
<evidence type="ECO:0000259" key="12">
    <source>
        <dbReference type="PROSITE" id="PS50041"/>
    </source>
</evidence>
<dbReference type="GO" id="GO:0005771">
    <property type="term" value="C:multivesicular body"/>
    <property type="evidence" value="ECO:0007669"/>
    <property type="project" value="TreeGrafter"/>
</dbReference>
<evidence type="ECO:0000256" key="10">
    <source>
        <dbReference type="SAM" id="MobiDB-lite"/>
    </source>
</evidence>
<dbReference type="InterPro" id="IPR016186">
    <property type="entry name" value="C-type_lectin-like/link_sf"/>
</dbReference>
<dbReference type="Gene3D" id="3.10.100.10">
    <property type="entry name" value="Mannose-Binding Protein A, subunit A"/>
    <property type="match status" value="1"/>
</dbReference>
<comment type="similarity">
    <text evidence="1">Belongs to the SFTPD family.</text>
</comment>
<evidence type="ECO:0000256" key="4">
    <source>
        <dbReference type="ARBA" id="ARBA00022734"/>
    </source>
</evidence>
<feature type="region of interest" description="Disordered" evidence="10">
    <location>
        <begin position="37"/>
        <end position="92"/>
    </location>
</feature>
<dbReference type="SMART" id="SM00034">
    <property type="entry name" value="CLECT"/>
    <property type="match status" value="1"/>
</dbReference>
<protein>
    <submittedName>
        <fullName evidence="14">Pulmonary surfactant-associated protein D-like</fullName>
    </submittedName>
</protein>
<keyword evidence="4" id="KW-0430">Lectin</keyword>
<dbReference type="InterPro" id="IPR001304">
    <property type="entry name" value="C-type_lectin-like"/>
</dbReference>
<dbReference type="Pfam" id="PF09006">
    <property type="entry name" value="Surfac_D-trimer"/>
    <property type="match status" value="1"/>
</dbReference>
<sequence length="244" mass="25982">MAFLGTFGLLFLALSSWGSGPDECRCQEKTNTCPFIPGIPGSNGFPGPAGEKGDQGIQGIQGPPGKAGPPGPKGDQGPLGERGPKGDHGGKELQGLQSEVAALRKQLDDLAVTVTKNQNAHLFPNGRSVGRKIFKTDGSQGNFEASKATCFQAGGQLASPRNSSENTAIQQIIARHNKAAYLGINDMQSEGTFTYLCGDAIVYMNWANEEPNNAGGKEDCVEMYLDGKWNDRSCTERRLIVCEF</sequence>
<dbReference type="PANTHER" id="PTHR24024:SF15">
    <property type="entry name" value="PULMONARY SURFACTANT-ASSOCIATED PROTEIN D"/>
    <property type="match status" value="1"/>
</dbReference>
<dbReference type="KEGG" id="emc:129331706"/>
<dbReference type="InterPro" id="IPR018378">
    <property type="entry name" value="C-type_lectin_CS"/>
</dbReference>
<dbReference type="GeneID" id="129331706"/>
<evidence type="ECO:0000256" key="6">
    <source>
        <dbReference type="ARBA" id="ARBA00022837"/>
    </source>
</evidence>
<evidence type="ECO:0000313" key="13">
    <source>
        <dbReference type="Proteomes" id="UP001190640"/>
    </source>
</evidence>
<keyword evidence="8" id="KW-1015">Disulfide bond</keyword>
<keyword evidence="3 11" id="KW-0732">Signal</keyword>
<evidence type="ECO:0000256" key="3">
    <source>
        <dbReference type="ARBA" id="ARBA00022729"/>
    </source>
</evidence>
<dbReference type="PANTHER" id="PTHR24024">
    <property type="entry name" value="PULMONARY SURFACTANT-ASSOCIATED PROTEIN A"/>
    <property type="match status" value="1"/>
</dbReference>
<feature type="signal peptide" evidence="11">
    <location>
        <begin position="1"/>
        <end position="18"/>
    </location>
</feature>
<keyword evidence="9" id="KW-0379">Hydroxylation</keyword>
<feature type="domain" description="C-type lectin" evidence="12">
    <location>
        <begin position="142"/>
        <end position="243"/>
    </location>
</feature>
<keyword evidence="5" id="KW-0677">Repeat</keyword>
<dbReference type="AlphaFoldDB" id="A0AA97JJJ2"/>
<evidence type="ECO:0000313" key="14">
    <source>
        <dbReference type="RefSeq" id="XP_054838119.1"/>
    </source>
</evidence>
<dbReference type="Gene3D" id="1.20.5.360">
    <property type="entry name" value="SFTPD helical domain"/>
    <property type="match status" value="1"/>
</dbReference>
<evidence type="ECO:0000256" key="5">
    <source>
        <dbReference type="ARBA" id="ARBA00022737"/>
    </source>
</evidence>
<evidence type="ECO:0000256" key="7">
    <source>
        <dbReference type="ARBA" id="ARBA00023119"/>
    </source>
</evidence>
<dbReference type="Pfam" id="PF00059">
    <property type="entry name" value="Lectin_C"/>
    <property type="match status" value="1"/>
</dbReference>
<dbReference type="InterPro" id="IPR016187">
    <property type="entry name" value="CTDL_fold"/>
</dbReference>
<dbReference type="InterPro" id="IPR051077">
    <property type="entry name" value="Ca-dependent_lectin"/>
</dbReference>
<keyword evidence="6" id="KW-0106">Calcium</keyword>
<dbReference type="InterPro" id="IPR015097">
    <property type="entry name" value="Surfac_D-trimer"/>
</dbReference>
<dbReference type="InterPro" id="IPR008160">
    <property type="entry name" value="Collagen"/>
</dbReference>
<dbReference type="PROSITE" id="PS00615">
    <property type="entry name" value="C_TYPE_LECTIN_1"/>
    <property type="match status" value="1"/>
</dbReference>
<feature type="chain" id="PRO_5041729217" evidence="11">
    <location>
        <begin position="19"/>
        <end position="244"/>
    </location>
</feature>
<dbReference type="Pfam" id="PF01391">
    <property type="entry name" value="Collagen"/>
    <property type="match status" value="1"/>
</dbReference>
<reference evidence="14" key="1">
    <citation type="submission" date="2025-08" db="UniProtKB">
        <authorList>
            <consortium name="RefSeq"/>
        </authorList>
    </citation>
    <scope>IDENTIFICATION</scope>
    <source>
        <tissue evidence="14">Blood</tissue>
    </source>
</reference>
<proteinExistence type="inferred from homology"/>
<keyword evidence="7" id="KW-0176">Collagen</keyword>
<dbReference type="GO" id="GO:0005581">
    <property type="term" value="C:collagen trimer"/>
    <property type="evidence" value="ECO:0007669"/>
    <property type="project" value="UniProtKB-KW"/>
</dbReference>
<feature type="compositionally biased region" description="Low complexity" evidence="10">
    <location>
        <begin position="55"/>
        <end position="64"/>
    </location>
</feature>
<dbReference type="FunFam" id="3.10.100.10:FF:000045">
    <property type="entry name" value="Pulmonary surfactant-associated protein D"/>
    <property type="match status" value="1"/>
</dbReference>
<evidence type="ECO:0000256" key="2">
    <source>
        <dbReference type="ARBA" id="ARBA00011267"/>
    </source>
</evidence>
<name>A0AA97JJJ2_EUBMA</name>
<dbReference type="SUPFAM" id="SSF56436">
    <property type="entry name" value="C-type lectin-like"/>
    <property type="match status" value="1"/>
</dbReference>
<dbReference type="PROSITE" id="PS50041">
    <property type="entry name" value="C_TYPE_LECTIN_2"/>
    <property type="match status" value="1"/>
</dbReference>
<dbReference type="Proteomes" id="UP001190640">
    <property type="component" value="Chromosome 6"/>
</dbReference>
<keyword evidence="13" id="KW-1185">Reference proteome</keyword>
<evidence type="ECO:0000256" key="11">
    <source>
        <dbReference type="SAM" id="SignalP"/>
    </source>
</evidence>
<evidence type="ECO:0000256" key="1">
    <source>
        <dbReference type="ARBA" id="ARBA00007899"/>
    </source>
</evidence>
<accession>A0AA97JJJ2</accession>